<dbReference type="PANTHER" id="PTHR11236">
    <property type="entry name" value="AMINOBENZOATE/ANTHRANILATE SYNTHASE"/>
    <property type="match status" value="1"/>
</dbReference>
<keyword evidence="5" id="KW-0460">Magnesium</keyword>
<evidence type="ECO:0000259" key="9">
    <source>
        <dbReference type="Pfam" id="PF00425"/>
    </source>
</evidence>
<dbReference type="Gene3D" id="3.60.120.10">
    <property type="entry name" value="Anthranilate synthase"/>
    <property type="match status" value="1"/>
</dbReference>
<feature type="domain" description="Anthranilate synthase component I N-terminal" evidence="10">
    <location>
        <begin position="27"/>
        <end position="164"/>
    </location>
</feature>
<reference evidence="11 12" key="1">
    <citation type="submission" date="2023-06" db="EMBL/GenBank/DDBJ databases">
        <title>Five Gram-positive bacteria isolated from mangrove sediments in Shenzhen, Guangdong, China.</title>
        <authorList>
            <person name="Yu S."/>
            <person name="Zheng W."/>
            <person name="Huang Y."/>
        </authorList>
    </citation>
    <scope>NUCLEOTIDE SEQUENCE [LARGE SCALE GENOMIC DNA]</scope>
    <source>
        <strain evidence="11 12">SaN35-3</strain>
    </source>
</reference>
<comment type="function">
    <text evidence="7">Part of a heterotetrameric complex that catalyzes the two-step biosynthesis of anthranilate, an intermediate in the biosynthesis of L-tryptophan. In the first step, the glutamine-binding beta subunit (TrpG) of anthranilate synthase (AS) provides the glutamine amidotransferase activity which generates ammonia as a substrate that, along with chorismate, is used in the second step, catalyzed by the large alpha subunit of AS (TrpE) to produce anthranilate. In the absence of TrpG, TrpE can synthesize anthranilate directly from chorismate and high concentrations of ammonia.</text>
</comment>
<dbReference type="Pfam" id="PF00425">
    <property type="entry name" value="Chorismate_bind"/>
    <property type="match status" value="1"/>
</dbReference>
<evidence type="ECO:0000256" key="4">
    <source>
        <dbReference type="ARBA" id="ARBA00022723"/>
    </source>
</evidence>
<dbReference type="InterPro" id="IPR005801">
    <property type="entry name" value="ADC_synthase"/>
</dbReference>
<keyword evidence="4" id="KW-0479">Metal-binding</keyword>
<dbReference type="Pfam" id="PF04715">
    <property type="entry name" value="Anth_synt_I_N"/>
    <property type="match status" value="1"/>
</dbReference>
<comment type="catalytic activity">
    <reaction evidence="8">
        <text>chorismate + L-glutamine = anthranilate + pyruvate + L-glutamate + H(+)</text>
        <dbReference type="Rhea" id="RHEA:21732"/>
        <dbReference type="ChEBI" id="CHEBI:15361"/>
        <dbReference type="ChEBI" id="CHEBI:15378"/>
        <dbReference type="ChEBI" id="CHEBI:16567"/>
        <dbReference type="ChEBI" id="CHEBI:29748"/>
        <dbReference type="ChEBI" id="CHEBI:29985"/>
        <dbReference type="ChEBI" id="CHEBI:58359"/>
        <dbReference type="EC" id="4.1.3.27"/>
    </reaction>
</comment>
<evidence type="ECO:0000256" key="1">
    <source>
        <dbReference type="ARBA" id="ARBA00001946"/>
    </source>
</evidence>
<dbReference type="Proteomes" id="UP001197974">
    <property type="component" value="Chromosome"/>
</dbReference>
<name>A0ABY9JWH0_9BACI</name>
<gene>
    <name evidence="11" type="ORF">LC087_06270</name>
</gene>
<organism evidence="11 12">
    <name type="scientific">Bacillus carboniphilus</name>
    <dbReference type="NCBI Taxonomy" id="86663"/>
    <lineage>
        <taxon>Bacteria</taxon>
        <taxon>Bacillati</taxon>
        <taxon>Bacillota</taxon>
        <taxon>Bacilli</taxon>
        <taxon>Bacillales</taxon>
        <taxon>Bacillaceae</taxon>
        <taxon>Bacillus</taxon>
    </lineage>
</organism>
<dbReference type="PRINTS" id="PR00095">
    <property type="entry name" value="ANTSNTHASEI"/>
</dbReference>
<dbReference type="InterPro" id="IPR015890">
    <property type="entry name" value="Chorismate_C"/>
</dbReference>
<evidence type="ECO:0000256" key="6">
    <source>
        <dbReference type="ARBA" id="ARBA00023239"/>
    </source>
</evidence>
<dbReference type="InterPro" id="IPR006805">
    <property type="entry name" value="Anth_synth_I_N"/>
</dbReference>
<evidence type="ECO:0000313" key="11">
    <source>
        <dbReference type="EMBL" id="WLR43736.1"/>
    </source>
</evidence>
<dbReference type="InterPro" id="IPR019999">
    <property type="entry name" value="Anth_synth_I-like"/>
</dbReference>
<proteinExistence type="predicted"/>
<evidence type="ECO:0000256" key="5">
    <source>
        <dbReference type="ARBA" id="ARBA00022842"/>
    </source>
</evidence>
<accession>A0ABY9JWH0</accession>
<protein>
    <recommendedName>
        <fullName evidence="3">Anthranilate synthase component 1</fullName>
    </recommendedName>
</protein>
<evidence type="ECO:0000259" key="10">
    <source>
        <dbReference type="Pfam" id="PF04715"/>
    </source>
</evidence>
<evidence type="ECO:0000256" key="8">
    <source>
        <dbReference type="ARBA" id="ARBA00047683"/>
    </source>
</evidence>
<evidence type="ECO:0000256" key="7">
    <source>
        <dbReference type="ARBA" id="ARBA00025634"/>
    </source>
</evidence>
<keyword evidence="6" id="KW-0456">Lyase</keyword>
<evidence type="ECO:0000256" key="3">
    <source>
        <dbReference type="ARBA" id="ARBA00020653"/>
    </source>
</evidence>
<dbReference type="PANTHER" id="PTHR11236:SF48">
    <property type="entry name" value="ISOCHORISMATE SYNTHASE MENF"/>
    <property type="match status" value="1"/>
</dbReference>
<comment type="subunit">
    <text evidence="2">Heterotetramer consisting of two non-identical subunits: a beta subunit (TrpG) and a large alpha subunit (TrpE).</text>
</comment>
<dbReference type="EMBL" id="CP129013">
    <property type="protein sequence ID" value="WLR43736.1"/>
    <property type="molecule type" value="Genomic_DNA"/>
</dbReference>
<feature type="domain" description="Chorismate-utilising enzyme C-terminal" evidence="9">
    <location>
        <begin position="224"/>
        <end position="477"/>
    </location>
</feature>
<sequence>MNPLFSQFCEDANKFNTIPIVESMFVDQLTPLQIFHLFKEQAVYFLESFDEESPWSRFSFIGISPQYYVEECHGLFVAKDKADNMIEKNSSLSDLMQQLTNRLKVKVADIDAPFKGGAVGTIGYDAVHMFEKMVSHPEKKADSSVELVICEFVIAIDQRRQKVHFIKYVEVKGDLKEKYDHSIQQLTKLKAKLLTNTQVLSPIQFENKVNNEDLFTNVSSNYSKSKFVEDVEQIKEYIRAGDIFQAVLSQRFELEVKFTAFTLYRVLRMINPSPYLFYYKGKTEELIGSSPERLINVIGDELEIHPIAGTRRRGETAKEDQVIANQLKEDSKELAEHHMLVDLARNDLGRVSQYGTVQTPIQKEIVYFSHVMHMISKVTGKRREDIHPVDALTEAFPAGTVSGAPKIRAMQILNELEPTARQSYAGAMAYIGYDGNIDSCITIRTIRLKENKAYIQAGAGIVADSIPENEWKETRNKASALIFAIKLAEQCDLLCEVSVQ</sequence>
<dbReference type="SUPFAM" id="SSF56322">
    <property type="entry name" value="ADC synthase"/>
    <property type="match status" value="1"/>
</dbReference>
<evidence type="ECO:0000313" key="12">
    <source>
        <dbReference type="Proteomes" id="UP001197974"/>
    </source>
</evidence>
<comment type="cofactor">
    <cofactor evidence="1">
        <name>Mg(2+)</name>
        <dbReference type="ChEBI" id="CHEBI:18420"/>
    </cofactor>
</comment>
<keyword evidence="12" id="KW-1185">Reference proteome</keyword>
<dbReference type="RefSeq" id="WP_226538547.1">
    <property type="nucleotide sequence ID" value="NZ_CP129013.1"/>
</dbReference>
<evidence type="ECO:0000256" key="2">
    <source>
        <dbReference type="ARBA" id="ARBA00011575"/>
    </source>
</evidence>